<sequence>MPYLYLAARFSIKGLGYLNHILGVEVLWQFIEIILSYRNHDNYELQAGENMEKCSLTKTSMSNIEIFHIGQWDNSLPTNHVKELRAEENINKCSLTKTLMSNTKTFHTNNGAPSIDATHFHHVIDTFFDQV</sequence>
<evidence type="ECO:0000313" key="1">
    <source>
        <dbReference type="EMBL" id="PPR95674.1"/>
    </source>
</evidence>
<dbReference type="Proteomes" id="UP000239757">
    <property type="component" value="Unassembled WGS sequence"/>
</dbReference>
<gene>
    <name evidence="1" type="ORF">GOBAR_AA25001</name>
</gene>
<evidence type="ECO:0000313" key="2">
    <source>
        <dbReference type="Proteomes" id="UP000239757"/>
    </source>
</evidence>
<organism evidence="1 2">
    <name type="scientific">Gossypium barbadense</name>
    <name type="common">Sea Island cotton</name>
    <name type="synonym">Hibiscus barbadensis</name>
    <dbReference type="NCBI Taxonomy" id="3634"/>
    <lineage>
        <taxon>Eukaryota</taxon>
        <taxon>Viridiplantae</taxon>
        <taxon>Streptophyta</taxon>
        <taxon>Embryophyta</taxon>
        <taxon>Tracheophyta</taxon>
        <taxon>Spermatophyta</taxon>
        <taxon>Magnoliopsida</taxon>
        <taxon>eudicotyledons</taxon>
        <taxon>Gunneridae</taxon>
        <taxon>Pentapetalae</taxon>
        <taxon>rosids</taxon>
        <taxon>malvids</taxon>
        <taxon>Malvales</taxon>
        <taxon>Malvaceae</taxon>
        <taxon>Malvoideae</taxon>
        <taxon>Gossypium</taxon>
    </lineage>
</organism>
<name>A0A2P5WX66_GOSBA</name>
<dbReference type="EMBL" id="KZ666208">
    <property type="protein sequence ID" value="PPR95674.1"/>
    <property type="molecule type" value="Genomic_DNA"/>
</dbReference>
<proteinExistence type="predicted"/>
<accession>A0A2P5WX66</accession>
<dbReference type="AlphaFoldDB" id="A0A2P5WX66"/>
<protein>
    <submittedName>
        <fullName evidence="1">Uncharacterized protein</fullName>
    </submittedName>
</protein>
<reference evidence="1 2" key="1">
    <citation type="submission" date="2015-01" db="EMBL/GenBank/DDBJ databases">
        <title>Genome of allotetraploid Gossypium barbadense reveals genomic plasticity and fiber elongation in cotton evolution.</title>
        <authorList>
            <person name="Chen X."/>
            <person name="Liu X."/>
            <person name="Zhao B."/>
            <person name="Zheng H."/>
            <person name="Hu Y."/>
            <person name="Lu G."/>
            <person name="Yang C."/>
            <person name="Chen J."/>
            <person name="Shan C."/>
            <person name="Zhang L."/>
            <person name="Zhou Y."/>
            <person name="Wang L."/>
            <person name="Guo W."/>
            <person name="Bai Y."/>
            <person name="Ruan J."/>
            <person name="Shangguan X."/>
            <person name="Mao Y."/>
            <person name="Jiang J."/>
            <person name="Zhu Y."/>
            <person name="Lei J."/>
            <person name="Kang H."/>
            <person name="Chen S."/>
            <person name="He X."/>
            <person name="Wang R."/>
            <person name="Wang Y."/>
            <person name="Chen J."/>
            <person name="Wang L."/>
            <person name="Yu S."/>
            <person name="Wang B."/>
            <person name="Wei J."/>
            <person name="Song S."/>
            <person name="Lu X."/>
            <person name="Gao Z."/>
            <person name="Gu W."/>
            <person name="Deng X."/>
            <person name="Ma D."/>
            <person name="Wang S."/>
            <person name="Liang W."/>
            <person name="Fang L."/>
            <person name="Cai C."/>
            <person name="Zhu X."/>
            <person name="Zhou B."/>
            <person name="Zhang Y."/>
            <person name="Chen Z."/>
            <person name="Xu S."/>
            <person name="Zhu R."/>
            <person name="Wang S."/>
            <person name="Zhang T."/>
            <person name="Zhao G."/>
        </authorList>
    </citation>
    <scope>NUCLEOTIDE SEQUENCE [LARGE SCALE GENOMIC DNA]</scope>
    <source>
        <strain evidence="2">cv. Xinhai21</strain>
        <tissue evidence="1">Leaf</tissue>
    </source>
</reference>